<gene>
    <name evidence="1" type="ORF">GCM10025862_35040</name>
</gene>
<dbReference type="CDD" id="cd07516">
    <property type="entry name" value="HAD_Pase"/>
    <property type="match status" value="1"/>
</dbReference>
<keyword evidence="2" id="KW-1185">Reference proteome</keyword>
<dbReference type="PROSITE" id="PS01228">
    <property type="entry name" value="COF_1"/>
    <property type="match status" value="1"/>
</dbReference>
<dbReference type="InterPro" id="IPR036412">
    <property type="entry name" value="HAD-like_sf"/>
</dbReference>
<dbReference type="InterPro" id="IPR000150">
    <property type="entry name" value="Cof"/>
</dbReference>
<proteinExistence type="predicted"/>
<dbReference type="SFLD" id="SFLDS00003">
    <property type="entry name" value="Haloacid_Dehalogenase"/>
    <property type="match status" value="1"/>
</dbReference>
<comment type="caution">
    <text evidence="1">The sequence shown here is derived from an EMBL/GenBank/DDBJ whole genome shotgun (WGS) entry which is preliminary data.</text>
</comment>
<dbReference type="Gene3D" id="3.40.50.1000">
    <property type="entry name" value="HAD superfamily/HAD-like"/>
    <property type="match status" value="1"/>
</dbReference>
<dbReference type="InterPro" id="IPR023214">
    <property type="entry name" value="HAD_sf"/>
</dbReference>
<sequence length="273" mass="28439">MPTPRTGPYALMAFDIDGTLLTREGTISPRTRAAIDAARASGLVMMLASGRPEAGLRHLAERLELDTDGLILAPCNGSRVLRADTGEVLGEVTLGKDVADEVYRTVSDLPVALMIDDGPVLYANDPEGVNVPGEAKANGMELRIVPDLAELDLDPLKILMSTSAEAMVEVEPVVRQRLDGLGELARSAPIYLELTAKGSHKGRALESACAALGVPLSASIAFGDNENDLTMLAAAGHGVAMGNATPNALAAADEVTASHQDDGIALVLERVLA</sequence>
<reference evidence="2" key="1">
    <citation type="journal article" date="2019" name="Int. J. Syst. Evol. Microbiol.">
        <title>The Global Catalogue of Microorganisms (GCM) 10K type strain sequencing project: providing services to taxonomists for standard genome sequencing and annotation.</title>
        <authorList>
            <consortium name="The Broad Institute Genomics Platform"/>
            <consortium name="The Broad Institute Genome Sequencing Center for Infectious Disease"/>
            <person name="Wu L."/>
            <person name="Ma J."/>
        </authorList>
    </citation>
    <scope>NUCLEOTIDE SEQUENCE [LARGE SCALE GENOMIC DNA]</scope>
    <source>
        <strain evidence="2">NBRC 105830</strain>
    </source>
</reference>
<dbReference type="Gene3D" id="3.30.1240.10">
    <property type="match status" value="1"/>
</dbReference>
<dbReference type="Pfam" id="PF08282">
    <property type="entry name" value="Hydrolase_3"/>
    <property type="match status" value="1"/>
</dbReference>
<protein>
    <submittedName>
        <fullName evidence="1">Haloacid dehalogenase</fullName>
    </submittedName>
</protein>
<dbReference type="NCBIfam" id="TIGR00099">
    <property type="entry name" value="Cof-subfamily"/>
    <property type="match status" value="1"/>
</dbReference>
<dbReference type="NCBIfam" id="TIGR01484">
    <property type="entry name" value="HAD-SF-IIB"/>
    <property type="match status" value="1"/>
</dbReference>
<dbReference type="EMBL" id="BSUJ01000001">
    <property type="protein sequence ID" value="GMA21483.1"/>
    <property type="molecule type" value="Genomic_DNA"/>
</dbReference>
<evidence type="ECO:0000313" key="2">
    <source>
        <dbReference type="Proteomes" id="UP001157109"/>
    </source>
</evidence>
<dbReference type="PANTHER" id="PTHR10000:SF8">
    <property type="entry name" value="HAD SUPERFAMILY HYDROLASE-LIKE, TYPE 3"/>
    <property type="match status" value="1"/>
</dbReference>
<dbReference type="PROSITE" id="PS01229">
    <property type="entry name" value="COF_2"/>
    <property type="match status" value="1"/>
</dbReference>
<evidence type="ECO:0000313" key="1">
    <source>
        <dbReference type="EMBL" id="GMA21483.1"/>
    </source>
</evidence>
<dbReference type="InterPro" id="IPR006379">
    <property type="entry name" value="HAD-SF_hydro_IIB"/>
</dbReference>
<dbReference type="RefSeq" id="WP_241443420.1">
    <property type="nucleotide sequence ID" value="NZ_BSUJ01000001.1"/>
</dbReference>
<accession>A0ABQ6HUE8</accession>
<organism evidence="1 2">
    <name type="scientific">Arsenicicoccus piscis</name>
    <dbReference type="NCBI Taxonomy" id="673954"/>
    <lineage>
        <taxon>Bacteria</taxon>
        <taxon>Bacillati</taxon>
        <taxon>Actinomycetota</taxon>
        <taxon>Actinomycetes</taxon>
        <taxon>Micrococcales</taxon>
        <taxon>Intrasporangiaceae</taxon>
        <taxon>Arsenicicoccus</taxon>
    </lineage>
</organism>
<dbReference type="Proteomes" id="UP001157109">
    <property type="component" value="Unassembled WGS sequence"/>
</dbReference>
<dbReference type="SFLD" id="SFLDG01140">
    <property type="entry name" value="C2.B:_Phosphomannomutase_and_P"/>
    <property type="match status" value="1"/>
</dbReference>
<dbReference type="PANTHER" id="PTHR10000">
    <property type="entry name" value="PHOSPHOSERINE PHOSPHATASE"/>
    <property type="match status" value="1"/>
</dbReference>
<name>A0ABQ6HUE8_9MICO</name>
<dbReference type="SUPFAM" id="SSF56784">
    <property type="entry name" value="HAD-like"/>
    <property type="match status" value="1"/>
</dbReference>